<evidence type="ECO:0000313" key="1">
    <source>
        <dbReference type="EMBL" id="TQD94999.1"/>
    </source>
</evidence>
<protein>
    <submittedName>
        <fullName evidence="1">Uncharacterized protein</fullName>
    </submittedName>
</protein>
<comment type="caution">
    <text evidence="1">The sequence shown here is derived from an EMBL/GenBank/DDBJ whole genome shotgun (WGS) entry which is preliminary data.</text>
</comment>
<keyword evidence="2" id="KW-1185">Reference proteome</keyword>
<sequence length="106" mass="12132">MYIVCFESQSGRDNGLRTVFPYRLIQGAPEREGSAWEPSVEFGNYEATLGDPDKECDKSELRCRIVWKDETVILIVGVREASDWLVLSVRSPARKKPLCTVRRVVR</sequence>
<organism evidence="1 2">
    <name type="scientific">Malus baccata</name>
    <name type="common">Siberian crab apple</name>
    <name type="synonym">Pyrus baccata</name>
    <dbReference type="NCBI Taxonomy" id="106549"/>
    <lineage>
        <taxon>Eukaryota</taxon>
        <taxon>Viridiplantae</taxon>
        <taxon>Streptophyta</taxon>
        <taxon>Embryophyta</taxon>
        <taxon>Tracheophyta</taxon>
        <taxon>Spermatophyta</taxon>
        <taxon>Magnoliopsida</taxon>
        <taxon>eudicotyledons</taxon>
        <taxon>Gunneridae</taxon>
        <taxon>Pentapetalae</taxon>
        <taxon>rosids</taxon>
        <taxon>fabids</taxon>
        <taxon>Rosales</taxon>
        <taxon>Rosaceae</taxon>
        <taxon>Amygdaloideae</taxon>
        <taxon>Maleae</taxon>
        <taxon>Malus</taxon>
    </lineage>
</organism>
<dbReference type="EMBL" id="VIEB01000329">
    <property type="protein sequence ID" value="TQD94999.1"/>
    <property type="molecule type" value="Genomic_DNA"/>
</dbReference>
<dbReference type="Proteomes" id="UP000315295">
    <property type="component" value="Unassembled WGS sequence"/>
</dbReference>
<name>A0A540M954_MALBA</name>
<reference evidence="1 2" key="1">
    <citation type="journal article" date="2019" name="G3 (Bethesda)">
        <title>Sequencing of a Wild Apple (Malus baccata) Genome Unravels the Differences Between Cultivated and Wild Apple Species Regarding Disease Resistance and Cold Tolerance.</title>
        <authorList>
            <person name="Chen X."/>
        </authorList>
    </citation>
    <scope>NUCLEOTIDE SEQUENCE [LARGE SCALE GENOMIC DNA]</scope>
    <source>
        <strain evidence="2">cv. Shandingzi</strain>
        <tissue evidence="1">Leaves</tissue>
    </source>
</reference>
<evidence type="ECO:0000313" key="2">
    <source>
        <dbReference type="Proteomes" id="UP000315295"/>
    </source>
</evidence>
<gene>
    <name evidence="1" type="ORF">C1H46_019430</name>
</gene>
<dbReference type="AlphaFoldDB" id="A0A540M954"/>
<proteinExistence type="predicted"/>
<accession>A0A540M954</accession>